<protein>
    <recommendedName>
        <fullName evidence="4">DUF3301 domain-containing protein</fullName>
    </recommendedName>
</protein>
<evidence type="ECO:0008006" key="4">
    <source>
        <dbReference type="Google" id="ProtNLM"/>
    </source>
</evidence>
<evidence type="ECO:0000313" key="2">
    <source>
        <dbReference type="EMBL" id="VFB22044.1"/>
    </source>
</evidence>
<gene>
    <name evidence="2" type="ORF">NCTC10754_04728</name>
</gene>
<evidence type="ECO:0000256" key="1">
    <source>
        <dbReference type="SAM" id="Phobius"/>
    </source>
</evidence>
<keyword evidence="1" id="KW-1133">Transmembrane helix</keyword>
<name>A0A267AKM0_PSEFR</name>
<reference evidence="2 3" key="1">
    <citation type="submission" date="2019-02" db="EMBL/GenBank/DDBJ databases">
        <authorList>
            <consortium name="Pathogen Informatics"/>
        </authorList>
    </citation>
    <scope>NUCLEOTIDE SEQUENCE [LARGE SCALE GENOMIC DNA]</scope>
    <source>
        <strain evidence="2 3">3012STDY7103891</strain>
    </source>
</reference>
<keyword evidence="1" id="KW-0472">Membrane</keyword>
<dbReference type="Proteomes" id="UP000330809">
    <property type="component" value="Unassembled WGS sequence"/>
</dbReference>
<proteinExistence type="predicted"/>
<organism evidence="2 3">
    <name type="scientific">Pseudomonas fragi</name>
    <dbReference type="NCBI Taxonomy" id="296"/>
    <lineage>
        <taxon>Bacteria</taxon>
        <taxon>Pseudomonadati</taxon>
        <taxon>Pseudomonadota</taxon>
        <taxon>Gammaproteobacteria</taxon>
        <taxon>Pseudomonadales</taxon>
        <taxon>Pseudomonadaceae</taxon>
        <taxon>Pseudomonas</taxon>
    </lineage>
</organism>
<dbReference type="AlphaFoldDB" id="A0A267AKM0"/>
<dbReference type="EMBL" id="CAACYJ010000040">
    <property type="protein sequence ID" value="VFB22044.1"/>
    <property type="molecule type" value="Genomic_DNA"/>
</dbReference>
<feature type="transmembrane region" description="Helical" evidence="1">
    <location>
        <begin position="6"/>
        <end position="25"/>
    </location>
</feature>
<dbReference type="RefSeq" id="WP_095002886.1">
    <property type="nucleotide sequence ID" value="NZ_CAACYJ010000040.1"/>
</dbReference>
<accession>A0A267AKM0</accession>
<dbReference type="GeneID" id="89545149"/>
<keyword evidence="1" id="KW-0812">Transmembrane</keyword>
<sequence length="117" mass="13327">MGAIASWTFLLVVVVVVGVLSFFMLRAGVQNDRRIREELYLTFESTMQQHGVRTYEILKESIWIRNGMRLSELHRIVLADTGHYFLYFQATGTPPYFAPLTEKRAMQASAGKIGIQA</sequence>
<evidence type="ECO:0000313" key="3">
    <source>
        <dbReference type="Proteomes" id="UP000330809"/>
    </source>
</evidence>